<dbReference type="AlphaFoldDB" id="A0A7C8P5S6"/>
<feature type="transmembrane region" description="Helical" evidence="2">
    <location>
        <begin position="150"/>
        <end position="169"/>
    </location>
</feature>
<feature type="transmembrane region" description="Helical" evidence="2">
    <location>
        <begin position="175"/>
        <end position="194"/>
    </location>
</feature>
<evidence type="ECO:0000313" key="4">
    <source>
        <dbReference type="Proteomes" id="UP000479691"/>
    </source>
</evidence>
<dbReference type="EMBL" id="JAABOE010000165">
    <property type="protein sequence ID" value="KAF3160450.1"/>
    <property type="molecule type" value="Genomic_DNA"/>
</dbReference>
<protein>
    <submittedName>
        <fullName evidence="3">Uncharacterized protein</fullName>
    </submittedName>
</protein>
<keyword evidence="2" id="KW-1133">Transmembrane helix</keyword>
<organism evidence="3 4">
    <name type="scientific">Orbilia oligospora</name>
    <name type="common">Nematode-trapping fungus</name>
    <name type="synonym">Arthrobotrys oligospora</name>
    <dbReference type="NCBI Taxonomy" id="2813651"/>
    <lineage>
        <taxon>Eukaryota</taxon>
        <taxon>Fungi</taxon>
        <taxon>Dikarya</taxon>
        <taxon>Ascomycota</taxon>
        <taxon>Pezizomycotina</taxon>
        <taxon>Orbiliomycetes</taxon>
        <taxon>Orbiliales</taxon>
        <taxon>Orbiliaceae</taxon>
        <taxon>Orbilia</taxon>
    </lineage>
</organism>
<keyword evidence="2" id="KW-0812">Transmembrane</keyword>
<evidence type="ECO:0000256" key="1">
    <source>
        <dbReference type="SAM" id="MobiDB-lite"/>
    </source>
</evidence>
<gene>
    <name evidence="3" type="ORF">TWF788_003133</name>
</gene>
<feature type="region of interest" description="Disordered" evidence="1">
    <location>
        <begin position="1"/>
        <end position="33"/>
    </location>
</feature>
<accession>A0A7C8P5S6</accession>
<feature type="compositionally biased region" description="Pro residues" evidence="1">
    <location>
        <begin position="19"/>
        <end position="30"/>
    </location>
</feature>
<sequence>MSRRVASNANDEEAATNDPIPPPTRTPTAPPGYTTYTPGGRFEFLKDIEAYQAACLINKVVDFPVDDPAPAYGSFFYRCSCLEYLGTRVLTKSSHCINLDDIPNAIPSEPIDDKQIFRAKFQKKLSELKEFLQRRSNWRLTKTTLSDKDMLLICAAILTLIGVFVAVWAAVLHHITLIVTLGIFWVATLIKFCLTGWRYYNKRKLLGVINVALLKVDNFERLDDRIVRGIKQGVDRAVPGSYWVDSARMVRMNRNNR</sequence>
<evidence type="ECO:0000313" key="3">
    <source>
        <dbReference type="EMBL" id="KAF3160450.1"/>
    </source>
</evidence>
<name>A0A7C8P5S6_ORBOL</name>
<dbReference type="Proteomes" id="UP000479691">
    <property type="component" value="Unassembled WGS sequence"/>
</dbReference>
<comment type="caution">
    <text evidence="3">The sequence shown here is derived from an EMBL/GenBank/DDBJ whole genome shotgun (WGS) entry which is preliminary data.</text>
</comment>
<proteinExistence type="predicted"/>
<reference evidence="3 4" key="1">
    <citation type="submission" date="2019-06" db="EMBL/GenBank/DDBJ databases">
        <authorList>
            <person name="Palmer J.M."/>
        </authorList>
    </citation>
    <scope>NUCLEOTIDE SEQUENCE [LARGE SCALE GENOMIC DNA]</scope>
    <source>
        <strain evidence="3 4">TWF788</strain>
    </source>
</reference>
<keyword evidence="2" id="KW-0472">Membrane</keyword>
<evidence type="ECO:0000256" key="2">
    <source>
        <dbReference type="SAM" id="Phobius"/>
    </source>
</evidence>